<dbReference type="EMBL" id="RHJS01000002">
    <property type="protein sequence ID" value="RRK33241.1"/>
    <property type="molecule type" value="Genomic_DNA"/>
</dbReference>
<evidence type="ECO:0000256" key="3">
    <source>
        <dbReference type="SAM" id="Coils"/>
    </source>
</evidence>
<protein>
    <submittedName>
        <fullName evidence="4">Toxic anion resistance protein</fullName>
    </submittedName>
</protein>
<accession>A0A3R8JP97</accession>
<gene>
    <name evidence="4" type="ORF">EBB54_19290</name>
</gene>
<keyword evidence="3" id="KW-0175">Coiled coil</keyword>
<evidence type="ECO:0000256" key="2">
    <source>
        <dbReference type="PIRNR" id="PIRNR026508"/>
    </source>
</evidence>
<sequence length="380" mass="42725">MGNELDAFTTTPTLTLDPFADEKAPAAPVITAEPEKPIFDESVLTAEERHAVEQFAEKIDLTNSQMILQYGAGTQKKMADFSESALENVKTKDLGEVGELLTGVVKELRSFDEEEEKGFLGIFKKPANKISAMKAKYNKAETNINHICKVLESHQVQLLKDVALLDKMYELNLTYFKELTMYIMAGKKKLHEIQTGQLPALFQKAQTSGLAEDAQAARDLDSMCNRFEKKLHDLELTRQVSLQTAPQIRMVQGNDTLMVEKIQSTIVNTIPLWKSQMVLALGVEHSAQAAAAQREVTDMTNELLKKNAAKLKMATIDAAKESERGIVDMETLKMTNESLISTLDEVMRIQQEGRQKRREAETEMHRLEGELKHKLLQMRA</sequence>
<dbReference type="PANTHER" id="PTHR38432:SF1">
    <property type="entry name" value="TELA-LIKE PROTEIN SAOUHSC_01408"/>
    <property type="match status" value="1"/>
</dbReference>
<dbReference type="AlphaFoldDB" id="A0A3R8JP97"/>
<dbReference type="InterPro" id="IPR008863">
    <property type="entry name" value="Toxic_anion-R_TelA"/>
</dbReference>
<dbReference type="Proteomes" id="UP000274920">
    <property type="component" value="Unassembled WGS sequence"/>
</dbReference>
<reference evidence="4" key="1">
    <citation type="submission" date="2018-10" db="EMBL/GenBank/DDBJ databases">
        <title>Schaedlerella arabinophila gen. nov. sp. nov., isolated from the mouse intestinal tract and comparative analysis with the genome of the closely related altered Schaedler flora strain ASF502.</title>
        <authorList>
            <person name="Miyake S."/>
            <person name="Soh M."/>
            <person name="Seedorf H."/>
        </authorList>
    </citation>
    <scope>NUCLEOTIDE SEQUENCE [LARGE SCALE GENOMIC DNA]</scope>
    <source>
        <strain evidence="4">DSM 106076</strain>
    </source>
</reference>
<dbReference type="PANTHER" id="PTHR38432">
    <property type="entry name" value="TELA-LIKE PROTEIN SAOUHSC_01408"/>
    <property type="match status" value="1"/>
</dbReference>
<feature type="coiled-coil region" evidence="3">
    <location>
        <begin position="350"/>
        <end position="377"/>
    </location>
</feature>
<name>A0A3R8JP97_9FIRM</name>
<dbReference type="PIRSF" id="PIRSF026508">
    <property type="entry name" value="TelA"/>
    <property type="match status" value="1"/>
</dbReference>
<evidence type="ECO:0000256" key="1">
    <source>
        <dbReference type="ARBA" id="ARBA00005541"/>
    </source>
</evidence>
<comment type="similarity">
    <text evidence="1 2">Belongs to the TelA family.</text>
</comment>
<evidence type="ECO:0000313" key="5">
    <source>
        <dbReference type="Proteomes" id="UP000274920"/>
    </source>
</evidence>
<evidence type="ECO:0000313" key="4">
    <source>
        <dbReference type="EMBL" id="RRK33241.1"/>
    </source>
</evidence>
<comment type="caution">
    <text evidence="4">The sequence shown here is derived from an EMBL/GenBank/DDBJ whole genome shotgun (WGS) entry which is preliminary data.</text>
</comment>
<dbReference type="Pfam" id="PF05816">
    <property type="entry name" value="TelA"/>
    <property type="match status" value="1"/>
</dbReference>
<proteinExistence type="inferred from homology"/>
<organism evidence="4 5">
    <name type="scientific">Schaedlerella arabinosiphila</name>
    <dbReference type="NCBI Taxonomy" id="2044587"/>
    <lineage>
        <taxon>Bacteria</taxon>
        <taxon>Bacillati</taxon>
        <taxon>Bacillota</taxon>
        <taxon>Clostridia</taxon>
        <taxon>Lachnospirales</taxon>
        <taxon>Lachnospiraceae</taxon>
        <taxon>Schaedlerella</taxon>
    </lineage>
</organism>
<keyword evidence="5" id="KW-1185">Reference proteome</keyword>
<dbReference type="RefSeq" id="WP_125128563.1">
    <property type="nucleotide sequence ID" value="NZ_RHJS01000002.1"/>
</dbReference>